<comment type="caution">
    <text evidence="3">The sequence shown here is derived from an EMBL/GenBank/DDBJ whole genome shotgun (WGS) entry which is preliminary data.</text>
</comment>
<evidence type="ECO:0000313" key="4">
    <source>
        <dbReference type="Proteomes" id="UP001055101"/>
    </source>
</evidence>
<name>A0ABQ4TGQ3_9HYPH</name>
<keyword evidence="2" id="KW-0732">Signal</keyword>
<evidence type="ECO:0000313" key="3">
    <source>
        <dbReference type="EMBL" id="GJE53979.1"/>
    </source>
</evidence>
<dbReference type="RefSeq" id="WP_147821741.1">
    <property type="nucleotide sequence ID" value="NZ_BPRA01000002.1"/>
</dbReference>
<evidence type="ECO:0000256" key="1">
    <source>
        <dbReference type="SAM" id="MobiDB-lite"/>
    </source>
</evidence>
<proteinExistence type="predicted"/>
<organism evidence="3 4">
    <name type="scientific">Methylobacterium thuringiense</name>
    <dbReference type="NCBI Taxonomy" id="1003091"/>
    <lineage>
        <taxon>Bacteria</taxon>
        <taxon>Pseudomonadati</taxon>
        <taxon>Pseudomonadota</taxon>
        <taxon>Alphaproteobacteria</taxon>
        <taxon>Hyphomicrobiales</taxon>
        <taxon>Methylobacteriaceae</taxon>
        <taxon>Methylobacterium</taxon>
    </lineage>
</organism>
<feature type="compositionally biased region" description="Basic residues" evidence="1">
    <location>
        <begin position="45"/>
        <end position="75"/>
    </location>
</feature>
<reference evidence="3" key="1">
    <citation type="journal article" date="2021" name="Front. Microbiol.">
        <title>Comprehensive Comparative Genomics and Phenotyping of Methylobacterium Species.</title>
        <authorList>
            <person name="Alessa O."/>
            <person name="Ogura Y."/>
            <person name="Fujitani Y."/>
            <person name="Takami H."/>
            <person name="Hayashi T."/>
            <person name="Sahin N."/>
            <person name="Tani A."/>
        </authorList>
    </citation>
    <scope>NUCLEOTIDE SEQUENCE</scope>
    <source>
        <strain evidence="3">DSM 23674</strain>
    </source>
</reference>
<feature type="region of interest" description="Disordered" evidence="1">
    <location>
        <begin position="45"/>
        <end position="100"/>
    </location>
</feature>
<evidence type="ECO:0000256" key="2">
    <source>
        <dbReference type="SAM" id="SignalP"/>
    </source>
</evidence>
<gene>
    <name evidence="3" type="ORF">EKPJFOCH_0449</name>
</gene>
<feature type="compositionally biased region" description="Polar residues" evidence="1">
    <location>
        <begin position="87"/>
        <end position="100"/>
    </location>
</feature>
<feature type="chain" id="PRO_5046299022" evidence="2">
    <location>
        <begin position="26"/>
        <end position="100"/>
    </location>
</feature>
<reference evidence="3" key="2">
    <citation type="submission" date="2021-08" db="EMBL/GenBank/DDBJ databases">
        <authorList>
            <person name="Tani A."/>
            <person name="Ola A."/>
            <person name="Ogura Y."/>
            <person name="Katsura K."/>
            <person name="Hayashi T."/>
        </authorList>
    </citation>
    <scope>NUCLEOTIDE SEQUENCE</scope>
    <source>
        <strain evidence="3">DSM 23674</strain>
    </source>
</reference>
<protein>
    <submittedName>
        <fullName evidence="3">Uncharacterized protein</fullName>
    </submittedName>
</protein>
<dbReference type="Proteomes" id="UP001055101">
    <property type="component" value="Unassembled WGS sequence"/>
</dbReference>
<sequence length="100" mass="10843">MRFATTLAAGALLGAIGFGAVSASAAPAMPHAALVAGDTIETVRHRGHHHHSHMGHHGTTKHERMMRRHNTHHHGNPNARNPERPGYQQQLGNTTNGPRY</sequence>
<keyword evidence="4" id="KW-1185">Reference proteome</keyword>
<feature type="signal peptide" evidence="2">
    <location>
        <begin position="1"/>
        <end position="25"/>
    </location>
</feature>
<accession>A0ABQ4TGQ3</accession>
<dbReference type="EMBL" id="BPRA01000002">
    <property type="protein sequence ID" value="GJE53979.1"/>
    <property type="molecule type" value="Genomic_DNA"/>
</dbReference>